<reference evidence="1" key="2">
    <citation type="journal article" date="2015" name="Data Brief">
        <title>Shoot transcriptome of the giant reed, Arundo donax.</title>
        <authorList>
            <person name="Barrero R.A."/>
            <person name="Guerrero F.D."/>
            <person name="Moolhuijzen P."/>
            <person name="Goolsby J.A."/>
            <person name="Tidwell J."/>
            <person name="Bellgard S.E."/>
            <person name="Bellgard M.I."/>
        </authorList>
    </citation>
    <scope>NUCLEOTIDE SEQUENCE</scope>
    <source>
        <tissue evidence="1">Shoot tissue taken approximately 20 cm above the soil surface</tissue>
    </source>
</reference>
<evidence type="ECO:0000313" key="1">
    <source>
        <dbReference type="EMBL" id="JAE32426.1"/>
    </source>
</evidence>
<protein>
    <submittedName>
        <fullName evidence="1">Uncharacterized protein</fullName>
    </submittedName>
</protein>
<reference evidence="1" key="1">
    <citation type="submission" date="2014-09" db="EMBL/GenBank/DDBJ databases">
        <authorList>
            <person name="Magalhaes I.L.F."/>
            <person name="Oliveira U."/>
            <person name="Santos F.R."/>
            <person name="Vidigal T.H.D.A."/>
            <person name="Brescovit A.D."/>
            <person name="Santos A.J."/>
        </authorList>
    </citation>
    <scope>NUCLEOTIDE SEQUENCE</scope>
    <source>
        <tissue evidence="1">Shoot tissue taken approximately 20 cm above the soil surface</tissue>
    </source>
</reference>
<name>A0A0A9HC58_ARUDO</name>
<organism evidence="1">
    <name type="scientific">Arundo donax</name>
    <name type="common">Giant reed</name>
    <name type="synonym">Donax arundinaceus</name>
    <dbReference type="NCBI Taxonomy" id="35708"/>
    <lineage>
        <taxon>Eukaryota</taxon>
        <taxon>Viridiplantae</taxon>
        <taxon>Streptophyta</taxon>
        <taxon>Embryophyta</taxon>
        <taxon>Tracheophyta</taxon>
        <taxon>Spermatophyta</taxon>
        <taxon>Magnoliopsida</taxon>
        <taxon>Liliopsida</taxon>
        <taxon>Poales</taxon>
        <taxon>Poaceae</taxon>
        <taxon>PACMAD clade</taxon>
        <taxon>Arundinoideae</taxon>
        <taxon>Arundineae</taxon>
        <taxon>Arundo</taxon>
    </lineage>
</organism>
<accession>A0A0A9HC58</accession>
<dbReference type="AlphaFoldDB" id="A0A0A9HC58"/>
<sequence>MIRLFPRSTRTLSFPITSSLDADAISRCVCVCLVY</sequence>
<dbReference type="EMBL" id="GBRH01165470">
    <property type="protein sequence ID" value="JAE32426.1"/>
    <property type="molecule type" value="Transcribed_RNA"/>
</dbReference>
<proteinExistence type="predicted"/>